<dbReference type="PROSITE" id="PS50048">
    <property type="entry name" value="ZN2_CY6_FUNGAL_2"/>
    <property type="match status" value="1"/>
</dbReference>
<name>A0AAI8Z634_9PEZI</name>
<evidence type="ECO:0000256" key="2">
    <source>
        <dbReference type="SAM" id="MobiDB-lite"/>
    </source>
</evidence>
<feature type="region of interest" description="Disordered" evidence="2">
    <location>
        <begin position="47"/>
        <end position="79"/>
    </location>
</feature>
<evidence type="ECO:0000259" key="3">
    <source>
        <dbReference type="PROSITE" id="PS50048"/>
    </source>
</evidence>
<dbReference type="PROSITE" id="PS00463">
    <property type="entry name" value="ZN2_CY6_FUNGAL_1"/>
    <property type="match status" value="1"/>
</dbReference>
<feature type="domain" description="Zn(2)-C6 fungal-type" evidence="3">
    <location>
        <begin position="16"/>
        <end position="45"/>
    </location>
</feature>
<proteinExistence type="predicted"/>
<dbReference type="InterPro" id="IPR036864">
    <property type="entry name" value="Zn2-C6_fun-type_DNA-bd_sf"/>
</dbReference>
<dbReference type="SMART" id="SM00066">
    <property type="entry name" value="GAL4"/>
    <property type="match status" value="1"/>
</dbReference>
<dbReference type="GO" id="GO:0008270">
    <property type="term" value="F:zinc ion binding"/>
    <property type="evidence" value="ECO:0007669"/>
    <property type="project" value="InterPro"/>
</dbReference>
<evidence type="ECO:0000313" key="5">
    <source>
        <dbReference type="Proteomes" id="UP001296104"/>
    </source>
</evidence>
<dbReference type="CDD" id="cd00067">
    <property type="entry name" value="GAL4"/>
    <property type="match status" value="1"/>
</dbReference>
<dbReference type="Proteomes" id="UP001296104">
    <property type="component" value="Unassembled WGS sequence"/>
</dbReference>
<dbReference type="Pfam" id="PF00172">
    <property type="entry name" value="Zn_clus"/>
    <property type="match status" value="1"/>
</dbReference>
<dbReference type="InterPro" id="IPR001138">
    <property type="entry name" value="Zn2Cys6_DnaBD"/>
</dbReference>
<protein>
    <recommendedName>
        <fullName evidence="3">Zn(2)-C6 fungal-type domain-containing protein</fullName>
    </recommendedName>
</protein>
<dbReference type="Gene3D" id="4.10.240.10">
    <property type="entry name" value="Zn(2)-C6 fungal-type DNA-binding domain"/>
    <property type="match status" value="1"/>
</dbReference>
<accession>A0AAI8Z634</accession>
<dbReference type="EMBL" id="CAVMBE010000077">
    <property type="protein sequence ID" value="CAK4033092.1"/>
    <property type="molecule type" value="Genomic_DNA"/>
</dbReference>
<evidence type="ECO:0000256" key="1">
    <source>
        <dbReference type="ARBA" id="ARBA00023242"/>
    </source>
</evidence>
<gene>
    <name evidence="4" type="ORF">LECACI_7A008250</name>
</gene>
<feature type="compositionally biased region" description="Polar residues" evidence="2">
    <location>
        <begin position="61"/>
        <end position="79"/>
    </location>
</feature>
<reference evidence="4" key="1">
    <citation type="submission" date="2023-11" db="EMBL/GenBank/DDBJ databases">
        <authorList>
            <person name="Alioto T."/>
            <person name="Alioto T."/>
            <person name="Gomez Garrido J."/>
        </authorList>
    </citation>
    <scope>NUCLEOTIDE SEQUENCE</scope>
</reference>
<sequence>MESRAPRVGHRKSRKGCAQCKRRHVKCNEQSPCSNCVRHGVLCSLAGGPNVQREDAKSRSKSTTSNSPTHTSRTASVETSVISGNASSSAAEVLSAGSPFTVLTGSIDRSLPGQDQNWQFDLRLMHHYTTHAQDVLTERSNLEFIVRIWKEELAKVAFTCDYVMHALLGFTALHEAHLEPENAAMLQTSAVDHMDKALVLCRRESGGSGSENANAKFIFAWLVALFAYAIPPSVPPLEAVVELFSLVKGIDAVLAETWYYVAQGPFAPILTRGFQEALRGQHSGMTSTHSMPKNMDFGINHLDFMLGTEPMLSEDRRVCVLILAELKTIYDAVRNNNNQPGGSCSVASILCFPKQDSTPFASLIKRRVPQALIILGYYCVLLDVLNDRWWIQGWAESVLTDVVASLDESWKHWVDWPCASVLWKNGGPPDPTAMLVG</sequence>
<keyword evidence="1" id="KW-0539">Nucleus</keyword>
<dbReference type="PANTHER" id="PTHR47784">
    <property type="entry name" value="STEROL UPTAKE CONTROL PROTEIN 2"/>
    <property type="match status" value="1"/>
</dbReference>
<evidence type="ECO:0000313" key="4">
    <source>
        <dbReference type="EMBL" id="CAK4033092.1"/>
    </source>
</evidence>
<comment type="caution">
    <text evidence="4">The sequence shown here is derived from an EMBL/GenBank/DDBJ whole genome shotgun (WGS) entry which is preliminary data.</text>
</comment>
<keyword evidence="5" id="KW-1185">Reference proteome</keyword>
<dbReference type="SUPFAM" id="SSF57701">
    <property type="entry name" value="Zn2/Cys6 DNA-binding domain"/>
    <property type="match status" value="1"/>
</dbReference>
<dbReference type="PANTHER" id="PTHR47784:SF5">
    <property type="entry name" value="STEROL UPTAKE CONTROL PROTEIN 2"/>
    <property type="match status" value="1"/>
</dbReference>
<dbReference type="AlphaFoldDB" id="A0AAI8Z634"/>
<organism evidence="4 5">
    <name type="scientific">Lecanosticta acicola</name>
    <dbReference type="NCBI Taxonomy" id="111012"/>
    <lineage>
        <taxon>Eukaryota</taxon>
        <taxon>Fungi</taxon>
        <taxon>Dikarya</taxon>
        <taxon>Ascomycota</taxon>
        <taxon>Pezizomycotina</taxon>
        <taxon>Dothideomycetes</taxon>
        <taxon>Dothideomycetidae</taxon>
        <taxon>Mycosphaerellales</taxon>
        <taxon>Mycosphaerellaceae</taxon>
        <taxon>Lecanosticta</taxon>
    </lineage>
</organism>
<dbReference type="InterPro" id="IPR053157">
    <property type="entry name" value="Sterol_Uptake_Regulator"/>
</dbReference>
<dbReference type="GO" id="GO:0001228">
    <property type="term" value="F:DNA-binding transcription activator activity, RNA polymerase II-specific"/>
    <property type="evidence" value="ECO:0007669"/>
    <property type="project" value="TreeGrafter"/>
</dbReference>